<comment type="caution">
    <text evidence="1">The sequence shown here is derived from an EMBL/GenBank/DDBJ whole genome shotgun (WGS) entry which is preliminary data.</text>
</comment>
<evidence type="ECO:0000313" key="1">
    <source>
        <dbReference type="EMBL" id="KKN10948.1"/>
    </source>
</evidence>
<dbReference type="AlphaFoldDB" id="A0A0F9R0F2"/>
<feature type="non-terminal residue" evidence="1">
    <location>
        <position position="72"/>
    </location>
</feature>
<accession>A0A0F9R0F2</accession>
<dbReference type="EMBL" id="LAZR01004189">
    <property type="protein sequence ID" value="KKN10948.1"/>
    <property type="molecule type" value="Genomic_DNA"/>
</dbReference>
<protein>
    <submittedName>
        <fullName evidence="1">Uncharacterized protein</fullName>
    </submittedName>
</protein>
<organism evidence="1">
    <name type="scientific">marine sediment metagenome</name>
    <dbReference type="NCBI Taxonomy" id="412755"/>
    <lineage>
        <taxon>unclassified sequences</taxon>
        <taxon>metagenomes</taxon>
        <taxon>ecological metagenomes</taxon>
    </lineage>
</organism>
<sequence length="72" mass="8014">MFLVFGQSEPETVVVTERVVKEVLVEVIVEVPVEVIEEIVVEVPVTPANCPPSSEVDWLVWSLEDARAMHLA</sequence>
<reference evidence="1" key="1">
    <citation type="journal article" date="2015" name="Nature">
        <title>Complex archaea that bridge the gap between prokaryotes and eukaryotes.</title>
        <authorList>
            <person name="Spang A."/>
            <person name="Saw J.H."/>
            <person name="Jorgensen S.L."/>
            <person name="Zaremba-Niedzwiedzka K."/>
            <person name="Martijn J."/>
            <person name="Lind A.E."/>
            <person name="van Eijk R."/>
            <person name="Schleper C."/>
            <person name="Guy L."/>
            <person name="Ettema T.J."/>
        </authorList>
    </citation>
    <scope>NUCLEOTIDE SEQUENCE</scope>
</reference>
<gene>
    <name evidence="1" type="ORF">LCGC14_1031280</name>
</gene>
<proteinExistence type="predicted"/>
<name>A0A0F9R0F2_9ZZZZ</name>